<dbReference type="GO" id="GO:0032790">
    <property type="term" value="P:ribosome disassembly"/>
    <property type="evidence" value="ECO:0007669"/>
    <property type="project" value="TreeGrafter"/>
</dbReference>
<keyword evidence="5 6" id="KW-0479">Metal-binding</keyword>
<dbReference type="GO" id="GO:0070966">
    <property type="term" value="P:nuclear-transcribed mRNA catabolic process, no-go decay"/>
    <property type="evidence" value="ECO:0007669"/>
    <property type="project" value="InterPro"/>
</dbReference>
<dbReference type="Proteomes" id="UP000549394">
    <property type="component" value="Unassembled WGS sequence"/>
</dbReference>
<dbReference type="FunFam" id="3.30.420.60:FF:000002">
    <property type="entry name" value="Protein pelota homolog"/>
    <property type="match status" value="1"/>
</dbReference>
<dbReference type="FunFam" id="3.30.1330.30:FF:000008">
    <property type="entry name" value="Protein pelota homolog"/>
    <property type="match status" value="1"/>
</dbReference>
<dbReference type="InterPro" id="IPR058547">
    <property type="entry name" value="Pelota_N"/>
</dbReference>
<evidence type="ECO:0000313" key="10">
    <source>
        <dbReference type="Proteomes" id="UP000549394"/>
    </source>
</evidence>
<keyword evidence="10" id="KW-1185">Reference proteome</keyword>
<feature type="region of interest" description="Disordered" evidence="7">
    <location>
        <begin position="374"/>
        <end position="430"/>
    </location>
</feature>
<feature type="compositionally biased region" description="Acidic residues" evidence="7">
    <location>
        <begin position="412"/>
        <end position="430"/>
    </location>
</feature>
<comment type="similarity">
    <text evidence="3 6">Belongs to the eukaryotic release factor 1 family. Pelota subfamily.</text>
</comment>
<comment type="caution">
    <text evidence="9">The sequence shown here is derived from an EMBL/GenBank/DDBJ whole genome shotgun (WGS) entry which is preliminary data.</text>
</comment>
<evidence type="ECO:0000256" key="3">
    <source>
        <dbReference type="ARBA" id="ARBA00009504"/>
    </source>
</evidence>
<organism evidence="9 10">
    <name type="scientific">Dimorphilus gyrociliatus</name>
    <dbReference type="NCBI Taxonomy" id="2664684"/>
    <lineage>
        <taxon>Eukaryota</taxon>
        <taxon>Metazoa</taxon>
        <taxon>Spiralia</taxon>
        <taxon>Lophotrochozoa</taxon>
        <taxon>Annelida</taxon>
        <taxon>Polychaeta</taxon>
        <taxon>Polychaeta incertae sedis</taxon>
        <taxon>Dinophilidae</taxon>
        <taxon>Dimorphilus</taxon>
    </lineage>
</organism>
<dbReference type="SUPFAM" id="SSF55315">
    <property type="entry name" value="L30e-like"/>
    <property type="match status" value="1"/>
</dbReference>
<evidence type="ECO:0000256" key="1">
    <source>
        <dbReference type="ARBA" id="ARBA00001968"/>
    </source>
</evidence>
<dbReference type="InterPro" id="IPR042226">
    <property type="entry name" value="eFR1_2_sf"/>
</dbReference>
<dbReference type="InterPro" id="IPR004405">
    <property type="entry name" value="TF_pelota"/>
</dbReference>
<dbReference type="InterPro" id="IPR005140">
    <property type="entry name" value="eRF1_Pelota-like_N"/>
</dbReference>
<evidence type="ECO:0000256" key="6">
    <source>
        <dbReference type="RuleBase" id="RU362019"/>
    </source>
</evidence>
<dbReference type="Gene3D" id="3.30.1330.30">
    <property type="match status" value="1"/>
</dbReference>
<proteinExistence type="inferred from homology"/>
<dbReference type="GO" id="GO:0070651">
    <property type="term" value="P:nonfunctional rRNA decay"/>
    <property type="evidence" value="ECO:0007669"/>
    <property type="project" value="TreeGrafter"/>
</dbReference>
<dbReference type="Gene3D" id="3.30.420.60">
    <property type="entry name" value="eRF1 domain 2"/>
    <property type="match status" value="1"/>
</dbReference>
<feature type="domain" description="eRF1/Pelota-like N-terminal" evidence="8">
    <location>
        <begin position="1"/>
        <end position="130"/>
    </location>
</feature>
<dbReference type="Pfam" id="PF26356">
    <property type="entry name" value="Pelota_N"/>
    <property type="match status" value="1"/>
</dbReference>
<dbReference type="Gene3D" id="2.30.30.870">
    <property type="entry name" value="Pelota, domain A"/>
    <property type="match status" value="1"/>
</dbReference>
<comment type="subcellular location">
    <subcellularLocation>
        <location evidence="2 6">Cytoplasm</location>
    </subcellularLocation>
</comment>
<evidence type="ECO:0000256" key="4">
    <source>
        <dbReference type="ARBA" id="ARBA00022490"/>
    </source>
</evidence>
<dbReference type="InterPro" id="IPR005142">
    <property type="entry name" value="eRF1_3"/>
</dbReference>
<dbReference type="GO" id="GO:0005737">
    <property type="term" value="C:cytoplasm"/>
    <property type="evidence" value="ECO:0007669"/>
    <property type="project" value="UniProtKB-SubCell"/>
</dbReference>
<dbReference type="EMBL" id="CAJFCJ010000013">
    <property type="protein sequence ID" value="CAD5120777.1"/>
    <property type="molecule type" value="Genomic_DNA"/>
</dbReference>
<sequence>MKLIHKDVDKGAQGSIVLYPEESEDMWHAYNLLSVGDILKSMTIRKVQSESATGTTSSSKIRTTLSIQIESIDFDTIACALRVKGRNVEENKHVKMGAYHTLDLEKNKKFTLFKTEWDSVSLDRVETACDPAQSADVAAVIMQEGVGHVCLVTPSMTLVRSKVDYHIPRKRKGVGNQYSKAMQKFYDQMIQAMERHLNFEVLKCVLLASPGFVKDDFYRYLMNQAVKVESLKIFLDNKSKFTFAKSTSGFKHSLRGVLEDPNVQQLLSDTKAISEVKALDDFYEMLQNDPGRAFYGIKHVEAAAAVQAVELLLVSDALFRATDIKVRKRYVRLVDDVKESGGEVRVFSSLHVSGEQLLQLSGIAALLRFPMPEPEEGWSSDEEENLGAVGGVEAANGEFSENGAHSQYMDSYSDEDGDLDADEECADESR</sequence>
<evidence type="ECO:0000313" key="9">
    <source>
        <dbReference type="EMBL" id="CAD5120777.1"/>
    </source>
</evidence>
<dbReference type="GO" id="GO:0070481">
    <property type="term" value="P:nuclear-transcribed mRNA catabolic process, non-stop decay"/>
    <property type="evidence" value="ECO:0007669"/>
    <property type="project" value="InterPro"/>
</dbReference>
<evidence type="ECO:0000256" key="7">
    <source>
        <dbReference type="SAM" id="MobiDB-lite"/>
    </source>
</evidence>
<dbReference type="AlphaFoldDB" id="A0A7I8VWP7"/>
<dbReference type="SMART" id="SM01194">
    <property type="entry name" value="eRF1_1"/>
    <property type="match status" value="1"/>
</dbReference>
<dbReference type="InterPro" id="IPR029064">
    <property type="entry name" value="Ribosomal_eL30-like_sf"/>
</dbReference>
<dbReference type="Pfam" id="PF03464">
    <property type="entry name" value="eRF1_2"/>
    <property type="match status" value="1"/>
</dbReference>
<evidence type="ECO:0000256" key="2">
    <source>
        <dbReference type="ARBA" id="ARBA00004496"/>
    </source>
</evidence>
<dbReference type="Pfam" id="PF03465">
    <property type="entry name" value="eRF1_3"/>
    <property type="match status" value="1"/>
</dbReference>
<dbReference type="NCBIfam" id="TIGR00111">
    <property type="entry name" value="pelota"/>
    <property type="match status" value="1"/>
</dbReference>
<dbReference type="GO" id="GO:0071025">
    <property type="term" value="P:RNA surveillance"/>
    <property type="evidence" value="ECO:0007669"/>
    <property type="project" value="InterPro"/>
</dbReference>
<reference evidence="9 10" key="1">
    <citation type="submission" date="2020-08" db="EMBL/GenBank/DDBJ databases">
        <authorList>
            <person name="Hejnol A."/>
        </authorList>
    </citation>
    <scope>NUCLEOTIDE SEQUENCE [LARGE SCALE GENOMIC DNA]</scope>
</reference>
<evidence type="ECO:0000259" key="8">
    <source>
        <dbReference type="SMART" id="SM01194"/>
    </source>
</evidence>
<comment type="cofactor">
    <cofactor evidence="1 6">
        <name>a divalent metal cation</name>
        <dbReference type="ChEBI" id="CHEBI:60240"/>
    </cofactor>
</comment>
<dbReference type="OrthoDB" id="10249111at2759"/>
<gene>
    <name evidence="9" type="ORF">DGYR_LOCUS8817</name>
</gene>
<evidence type="ECO:0000256" key="5">
    <source>
        <dbReference type="ARBA" id="ARBA00022723"/>
    </source>
</evidence>
<name>A0A7I8VWP7_9ANNE</name>
<keyword evidence="4 6" id="KW-0963">Cytoplasm</keyword>
<feature type="compositionally biased region" description="Acidic residues" evidence="7">
    <location>
        <begin position="374"/>
        <end position="385"/>
    </location>
</feature>
<dbReference type="GO" id="GO:0046872">
    <property type="term" value="F:metal ion binding"/>
    <property type="evidence" value="ECO:0007669"/>
    <property type="project" value="UniProtKB-KW"/>
</dbReference>
<protein>
    <recommendedName>
        <fullName evidence="6">Protein pelota homolog</fullName>
    </recommendedName>
</protein>
<accession>A0A7I8VWP7</accession>
<dbReference type="SUPFAM" id="SSF159065">
    <property type="entry name" value="Dom34/Pelota N-terminal domain-like"/>
    <property type="match status" value="1"/>
</dbReference>
<dbReference type="FunFam" id="2.30.30.870:FF:000001">
    <property type="entry name" value="Protein pelota homolog"/>
    <property type="match status" value="1"/>
</dbReference>
<dbReference type="PANTHER" id="PTHR10853:SF0">
    <property type="entry name" value="PROTEIN PELOTA HOMOLOG"/>
    <property type="match status" value="1"/>
</dbReference>
<dbReference type="SUPFAM" id="SSF53137">
    <property type="entry name" value="Translational machinery components"/>
    <property type="match status" value="1"/>
</dbReference>
<dbReference type="InterPro" id="IPR038069">
    <property type="entry name" value="Pelota/DOM34_N"/>
</dbReference>
<comment type="function">
    <text evidence="6">Component of the Pelota-HBS1L complex, a complex that recognizes stalled ribosomes and triggers the No-Go Decay (NGD) pathway. In the Pelota-HBS1L complex, pelo recognizes ribosomes stalled at the 3' end of an mRNA and engages stalled ribosomes by destabilizing mRNA in the mRNA channel.</text>
</comment>
<dbReference type="PANTHER" id="PTHR10853">
    <property type="entry name" value="PELOTA"/>
    <property type="match status" value="1"/>
</dbReference>
<dbReference type="InterPro" id="IPR005141">
    <property type="entry name" value="eRF1_2"/>
</dbReference>